<evidence type="ECO:0000313" key="1">
    <source>
        <dbReference type="EMBL" id="OGM19359.1"/>
    </source>
</evidence>
<protein>
    <recommendedName>
        <fullName evidence="3">Glutaredoxin domain-containing protein</fullName>
    </recommendedName>
</protein>
<reference evidence="1 2" key="1">
    <citation type="journal article" date="2016" name="Nat. Commun.">
        <title>Thousands of microbial genomes shed light on interconnected biogeochemical processes in an aquifer system.</title>
        <authorList>
            <person name="Anantharaman K."/>
            <person name="Brown C.T."/>
            <person name="Hug L.A."/>
            <person name="Sharon I."/>
            <person name="Castelle C.J."/>
            <person name="Probst A.J."/>
            <person name="Thomas B.C."/>
            <person name="Singh A."/>
            <person name="Wilkins M.J."/>
            <person name="Karaoz U."/>
            <person name="Brodie E.L."/>
            <person name="Williams K.H."/>
            <person name="Hubbard S.S."/>
            <person name="Banfield J.F."/>
        </authorList>
    </citation>
    <scope>NUCLEOTIDE SEQUENCE [LARGE SCALE GENOMIC DNA]</scope>
</reference>
<accession>A0A1F7XXB2</accession>
<sequence>MKNLLIFFGIIILLFVSGKILLNIVNSESAQKPIALTPPTSYEYYYAKIDCPGCIKVTEFMELWDKKENIQVAKFDIGESQENVQKLIQRGSMCGIPTEEIEMPFLVTPEGVCISRDEPIIEYLNKLEP</sequence>
<dbReference type="EMBL" id="MGGD01000071">
    <property type="protein sequence ID" value="OGM19359.1"/>
    <property type="molecule type" value="Genomic_DNA"/>
</dbReference>
<dbReference type="Proteomes" id="UP000176741">
    <property type="component" value="Unassembled WGS sequence"/>
</dbReference>
<proteinExistence type="predicted"/>
<comment type="caution">
    <text evidence="1">The sequence shown here is derived from an EMBL/GenBank/DDBJ whole genome shotgun (WGS) entry which is preliminary data.</text>
</comment>
<dbReference type="SUPFAM" id="SSF52833">
    <property type="entry name" value="Thioredoxin-like"/>
    <property type="match status" value="1"/>
</dbReference>
<organism evidence="1 2">
    <name type="scientific">Candidatus Woesebacteria bacterium RIFCSPHIGHO2_01_FULL_38_26b</name>
    <dbReference type="NCBI Taxonomy" id="1802491"/>
    <lineage>
        <taxon>Bacteria</taxon>
        <taxon>Candidatus Woeseibacteriota</taxon>
    </lineage>
</organism>
<name>A0A1F7XXB2_9BACT</name>
<evidence type="ECO:0008006" key="3">
    <source>
        <dbReference type="Google" id="ProtNLM"/>
    </source>
</evidence>
<dbReference type="AlphaFoldDB" id="A0A1F7XXB2"/>
<dbReference type="InterPro" id="IPR036249">
    <property type="entry name" value="Thioredoxin-like_sf"/>
</dbReference>
<evidence type="ECO:0000313" key="2">
    <source>
        <dbReference type="Proteomes" id="UP000176741"/>
    </source>
</evidence>
<gene>
    <name evidence="1" type="ORF">A2771_02570</name>
</gene>